<dbReference type="RefSeq" id="WP_303734863.1">
    <property type="nucleotide sequence ID" value="NZ_CAKZHK010000009.1"/>
</dbReference>
<dbReference type="Proteomes" id="UP000249432">
    <property type="component" value="Unassembled WGS sequence"/>
</dbReference>
<feature type="compositionally biased region" description="Basic and acidic residues" evidence="1">
    <location>
        <begin position="233"/>
        <end position="247"/>
    </location>
</feature>
<evidence type="ECO:0000313" key="4">
    <source>
        <dbReference type="Proteomes" id="UP000249432"/>
    </source>
</evidence>
<feature type="region of interest" description="Disordered" evidence="1">
    <location>
        <begin position="1"/>
        <end position="33"/>
    </location>
</feature>
<organism evidence="3 4">
    <name type="scientific">Corynebacterium kroppenstedtii</name>
    <dbReference type="NCBI Taxonomy" id="161879"/>
    <lineage>
        <taxon>Bacteria</taxon>
        <taxon>Bacillati</taxon>
        <taxon>Actinomycetota</taxon>
        <taxon>Actinomycetes</taxon>
        <taxon>Mycobacteriales</taxon>
        <taxon>Corynebacteriaceae</taxon>
        <taxon>Corynebacterium</taxon>
    </lineage>
</organism>
<feature type="compositionally biased region" description="Basic and acidic residues" evidence="1">
    <location>
        <begin position="24"/>
        <end position="33"/>
    </location>
</feature>
<feature type="transmembrane region" description="Helical" evidence="2">
    <location>
        <begin position="170"/>
        <end position="191"/>
    </location>
</feature>
<feature type="compositionally biased region" description="Basic residues" evidence="1">
    <location>
        <begin position="253"/>
        <end position="262"/>
    </location>
</feature>
<reference evidence="3 4" key="1">
    <citation type="submission" date="2017-08" db="EMBL/GenBank/DDBJ databases">
        <title>Infants hospitalized years apart are colonized by the same room-sourced microbial strains.</title>
        <authorList>
            <person name="Brooks B."/>
            <person name="Olm M.R."/>
            <person name="Firek B.A."/>
            <person name="Baker R."/>
            <person name="Thomas B.C."/>
            <person name="Morowitz M.J."/>
            <person name="Banfield J.F."/>
        </authorList>
    </citation>
    <scope>NUCLEOTIDE SEQUENCE [LARGE SCALE GENOMIC DNA]</scope>
    <source>
        <strain evidence="3">S2_003_000_R1_3</strain>
    </source>
</reference>
<evidence type="ECO:0000256" key="1">
    <source>
        <dbReference type="SAM" id="MobiDB-lite"/>
    </source>
</evidence>
<dbReference type="AlphaFoldDB" id="A0A2W5SQ10"/>
<feature type="region of interest" description="Disordered" evidence="1">
    <location>
        <begin position="233"/>
        <end position="262"/>
    </location>
</feature>
<evidence type="ECO:0000313" key="3">
    <source>
        <dbReference type="EMBL" id="PZR04740.1"/>
    </source>
</evidence>
<keyword evidence="2" id="KW-1133">Transmembrane helix</keyword>
<sequence>MAMKKRSGRSDGDGSVQQHQPAKKPQEMTAEERREALRAFGESKRANINVEERLASKTVVINRQLPFFLLGMLGTLFAIFLPHSGSVYGFDVLFYSDRAQEMVTTWPERIYVWLALVGGIFLPIGVIVSRSTLVAWVTWVVSGVGWVFGIFAIWMRQSRPPTEPGSGPSFGLIVGFAAIIVIFATISTVVFRRSVLQRVLAEIRREEADRDDEARAAQQHLRTGLTVQEYREPVDNRRARARERAHQVAENQRKRKQPPADI</sequence>
<evidence type="ECO:0000256" key="2">
    <source>
        <dbReference type="SAM" id="Phobius"/>
    </source>
</evidence>
<dbReference type="EMBL" id="QFRA01000013">
    <property type="protein sequence ID" value="PZR04740.1"/>
    <property type="molecule type" value="Genomic_DNA"/>
</dbReference>
<comment type="caution">
    <text evidence="3">The sequence shown here is derived from an EMBL/GenBank/DDBJ whole genome shotgun (WGS) entry which is preliminary data.</text>
</comment>
<proteinExistence type="predicted"/>
<keyword evidence="2" id="KW-0812">Transmembrane</keyword>
<feature type="transmembrane region" description="Helical" evidence="2">
    <location>
        <begin position="67"/>
        <end position="90"/>
    </location>
</feature>
<feature type="transmembrane region" description="Helical" evidence="2">
    <location>
        <begin position="133"/>
        <end position="155"/>
    </location>
</feature>
<keyword evidence="2" id="KW-0472">Membrane</keyword>
<accession>A0A2W5SQ10</accession>
<protein>
    <submittedName>
        <fullName evidence="3">Uncharacterized protein</fullName>
    </submittedName>
</protein>
<feature type="transmembrane region" description="Helical" evidence="2">
    <location>
        <begin position="110"/>
        <end position="128"/>
    </location>
</feature>
<gene>
    <name evidence="3" type="ORF">DI525_06060</name>
</gene>
<name>A0A2W5SQ10_9CORY</name>